<comment type="caution">
    <text evidence="2">The sequence shown here is derived from an EMBL/GenBank/DDBJ whole genome shotgun (WGS) entry which is preliminary data.</text>
</comment>
<evidence type="ECO:0000313" key="3">
    <source>
        <dbReference type="Proteomes" id="UP000321938"/>
    </source>
</evidence>
<gene>
    <name evidence="2" type="ORF">ES692_17665</name>
</gene>
<dbReference type="AlphaFoldDB" id="A0A5C7B2F3"/>
<evidence type="ECO:0000313" key="2">
    <source>
        <dbReference type="EMBL" id="TXE14901.1"/>
    </source>
</evidence>
<dbReference type="OrthoDB" id="822841at2"/>
<dbReference type="Pfam" id="PF22016">
    <property type="entry name" value="DUF6933"/>
    <property type="match status" value="1"/>
</dbReference>
<accession>A0A5C7B2F3</accession>
<feature type="domain" description="DUF6933" evidence="1">
    <location>
        <begin position="2"/>
        <end position="97"/>
    </location>
</feature>
<protein>
    <recommendedName>
        <fullName evidence="1">DUF6933 domain-containing protein</fullName>
    </recommendedName>
</protein>
<keyword evidence="3" id="KW-1185">Reference proteome</keyword>
<dbReference type="InterPro" id="IPR053864">
    <property type="entry name" value="DUF6933"/>
</dbReference>
<organism evidence="2 3">
    <name type="scientific">Psychroserpens burtonensis</name>
    <dbReference type="NCBI Taxonomy" id="49278"/>
    <lineage>
        <taxon>Bacteria</taxon>
        <taxon>Pseudomonadati</taxon>
        <taxon>Bacteroidota</taxon>
        <taxon>Flavobacteriia</taxon>
        <taxon>Flavobacteriales</taxon>
        <taxon>Flavobacteriaceae</taxon>
        <taxon>Psychroserpens</taxon>
    </lineage>
</organism>
<dbReference type="Proteomes" id="UP000321938">
    <property type="component" value="Unassembled WGS sequence"/>
</dbReference>
<name>A0A5C7B2F3_9FLAO</name>
<sequence>MSKIEQIFKDALFGQLIYDGIITDFENLNSIIGGLDFLPTDNDRKTTGFQNHRLQDLDWWKYDFGSLENMPIKDLTNRMNTSPIHIGKGRKMSDYTDSIGEMKKILAE</sequence>
<evidence type="ECO:0000259" key="1">
    <source>
        <dbReference type="Pfam" id="PF22016"/>
    </source>
</evidence>
<proteinExistence type="predicted"/>
<dbReference type="EMBL" id="VOSB01000054">
    <property type="protein sequence ID" value="TXE14901.1"/>
    <property type="molecule type" value="Genomic_DNA"/>
</dbReference>
<dbReference type="STRING" id="1123037.GCA_000425305_03524"/>
<reference evidence="2 3" key="1">
    <citation type="submission" date="2019-08" db="EMBL/GenBank/DDBJ databases">
        <title>Genome of Psychroserpens burtonensis ACAM 167.</title>
        <authorList>
            <person name="Bowman J.P."/>
        </authorList>
    </citation>
    <scope>NUCLEOTIDE SEQUENCE [LARGE SCALE GENOMIC DNA]</scope>
    <source>
        <strain evidence="2 3">ACAM 167</strain>
    </source>
</reference>